<evidence type="ECO:0000256" key="1">
    <source>
        <dbReference type="SAM" id="MobiDB-lite"/>
    </source>
</evidence>
<dbReference type="WBParaSite" id="nRc.2.0.1.t29952-RA">
    <property type="protein sequence ID" value="nRc.2.0.1.t29952-RA"/>
    <property type="gene ID" value="nRc.2.0.1.g29952"/>
</dbReference>
<dbReference type="Proteomes" id="UP000887565">
    <property type="component" value="Unplaced"/>
</dbReference>
<name>A0A915JW36_ROMCU</name>
<keyword evidence="2" id="KW-1185">Reference proteome</keyword>
<protein>
    <submittedName>
        <fullName evidence="3">Uncharacterized protein</fullName>
    </submittedName>
</protein>
<dbReference type="AlphaFoldDB" id="A0A915JW36"/>
<organism evidence="2 3">
    <name type="scientific">Romanomermis culicivorax</name>
    <name type="common">Nematode worm</name>
    <dbReference type="NCBI Taxonomy" id="13658"/>
    <lineage>
        <taxon>Eukaryota</taxon>
        <taxon>Metazoa</taxon>
        <taxon>Ecdysozoa</taxon>
        <taxon>Nematoda</taxon>
        <taxon>Enoplea</taxon>
        <taxon>Dorylaimia</taxon>
        <taxon>Mermithida</taxon>
        <taxon>Mermithoidea</taxon>
        <taxon>Mermithidae</taxon>
        <taxon>Romanomermis</taxon>
    </lineage>
</organism>
<sequence>MGGHLMADDSRERKFLQHPPQLHVLSRQHQLSSRNEQSRRRTRRNYKGQCFNDEKSLRPEKQPFPE</sequence>
<feature type="region of interest" description="Disordered" evidence="1">
    <location>
        <begin position="1"/>
        <end position="66"/>
    </location>
</feature>
<accession>A0A915JW36</accession>
<evidence type="ECO:0000313" key="3">
    <source>
        <dbReference type="WBParaSite" id="nRc.2.0.1.t29952-RA"/>
    </source>
</evidence>
<evidence type="ECO:0000313" key="2">
    <source>
        <dbReference type="Proteomes" id="UP000887565"/>
    </source>
</evidence>
<reference evidence="3" key="1">
    <citation type="submission" date="2022-11" db="UniProtKB">
        <authorList>
            <consortium name="WormBaseParasite"/>
        </authorList>
    </citation>
    <scope>IDENTIFICATION</scope>
</reference>
<feature type="compositionally biased region" description="Basic and acidic residues" evidence="1">
    <location>
        <begin position="52"/>
        <end position="66"/>
    </location>
</feature>
<feature type="compositionally biased region" description="Basic and acidic residues" evidence="1">
    <location>
        <begin position="1"/>
        <end position="15"/>
    </location>
</feature>
<proteinExistence type="predicted"/>